<dbReference type="AlphaFoldDB" id="A0A9Q8PJA3"/>
<name>A0A9Q8PJA3_PASFU</name>
<dbReference type="OrthoDB" id="2831684at2759"/>
<dbReference type="KEGG" id="ffu:CLAFUR5_12851"/>
<protein>
    <submittedName>
        <fullName evidence="1">Uncharacterized protein</fullName>
    </submittedName>
</protein>
<gene>
    <name evidence="1" type="ORF">CLAFUR5_12851</name>
</gene>
<dbReference type="RefSeq" id="XP_047767901.1">
    <property type="nucleotide sequence ID" value="XM_047911999.1"/>
</dbReference>
<evidence type="ECO:0000313" key="2">
    <source>
        <dbReference type="Proteomes" id="UP000756132"/>
    </source>
</evidence>
<dbReference type="GeneID" id="71992729"/>
<dbReference type="EMBL" id="CP090173">
    <property type="protein sequence ID" value="UJO23535.1"/>
    <property type="molecule type" value="Genomic_DNA"/>
</dbReference>
<organism evidence="1 2">
    <name type="scientific">Passalora fulva</name>
    <name type="common">Tomato leaf mold</name>
    <name type="synonym">Cladosporium fulvum</name>
    <dbReference type="NCBI Taxonomy" id="5499"/>
    <lineage>
        <taxon>Eukaryota</taxon>
        <taxon>Fungi</taxon>
        <taxon>Dikarya</taxon>
        <taxon>Ascomycota</taxon>
        <taxon>Pezizomycotina</taxon>
        <taxon>Dothideomycetes</taxon>
        <taxon>Dothideomycetidae</taxon>
        <taxon>Mycosphaerellales</taxon>
        <taxon>Mycosphaerellaceae</taxon>
        <taxon>Fulvia</taxon>
    </lineage>
</organism>
<proteinExistence type="predicted"/>
<reference evidence="1" key="2">
    <citation type="journal article" date="2022" name="Microb. Genom.">
        <title>A chromosome-scale genome assembly of the tomato pathogen Cladosporium fulvum reveals a compartmentalized genome architecture and the presence of a dispensable chromosome.</title>
        <authorList>
            <person name="Zaccaron A.Z."/>
            <person name="Chen L.H."/>
            <person name="Samaras A."/>
            <person name="Stergiopoulos I."/>
        </authorList>
    </citation>
    <scope>NUCLEOTIDE SEQUENCE</scope>
    <source>
        <strain evidence="1">Race5_Kim</strain>
    </source>
</reference>
<accession>A0A9Q8PJA3</accession>
<sequence length="170" mass="18823">MNPHGRTSTGTLLQDQNITFASTTPPDQKAAATVETIARACYQSLNDRKFDVVDYPWTPHISPSFEMSNAQAMRLTTTSRAAMLENFKAIAAEHPNCHIEVESCSTVLHKYGKELKADVYVNTRGGAGPVYEEGLVRKTVTIFEFWLVEGVWVGYKGTAIDGMGEDRSFN</sequence>
<keyword evidence="2" id="KW-1185">Reference proteome</keyword>
<evidence type="ECO:0000313" key="1">
    <source>
        <dbReference type="EMBL" id="UJO23535.1"/>
    </source>
</evidence>
<reference evidence="1" key="1">
    <citation type="submission" date="2021-12" db="EMBL/GenBank/DDBJ databases">
        <authorList>
            <person name="Zaccaron A."/>
            <person name="Stergiopoulos I."/>
        </authorList>
    </citation>
    <scope>NUCLEOTIDE SEQUENCE</scope>
    <source>
        <strain evidence="1">Race5_Kim</strain>
    </source>
</reference>
<dbReference type="Proteomes" id="UP000756132">
    <property type="component" value="Chromosome 11"/>
</dbReference>